<evidence type="ECO:0008006" key="3">
    <source>
        <dbReference type="Google" id="ProtNLM"/>
    </source>
</evidence>
<dbReference type="STRING" id="1817814.A2V81_02530"/>
<dbReference type="Pfam" id="PF02620">
    <property type="entry name" value="YceD"/>
    <property type="match status" value="1"/>
</dbReference>
<gene>
    <name evidence="1" type="ORF">A2V81_02530</name>
</gene>
<dbReference type="InterPro" id="IPR003772">
    <property type="entry name" value="YceD"/>
</dbReference>
<comment type="caution">
    <text evidence="1">The sequence shown here is derived from an EMBL/GenBank/DDBJ whole genome shotgun (WGS) entry which is preliminary data.</text>
</comment>
<dbReference type="EMBL" id="MEWR01000008">
    <property type="protein sequence ID" value="OGC82377.1"/>
    <property type="molecule type" value="Genomic_DNA"/>
</dbReference>
<name>A0A1F4XL19_9BACT</name>
<accession>A0A1F4XL19</accession>
<organism evidence="1 2">
    <name type="scientific">Candidatus Abawacabacteria bacterium RBG_16_42_10</name>
    <dbReference type="NCBI Taxonomy" id="1817814"/>
    <lineage>
        <taxon>Bacteria</taxon>
        <taxon>Candidatus Abawacaibacteriota</taxon>
    </lineage>
</organism>
<evidence type="ECO:0000313" key="2">
    <source>
        <dbReference type="Proteomes" id="UP000177614"/>
    </source>
</evidence>
<proteinExistence type="predicted"/>
<dbReference type="AlphaFoldDB" id="A0A1F4XL19"/>
<sequence>MNSTYIVDISELLRGEIGKKQQFSFVLPNNFSEQSVFIDGKFFGDITYLGEELLIDFSTDEFTNKETCVRCLTECSRITSIDHASESYSLSDSDKNPFNLLSKKDTDESQTFLDLEPLLSQEIGLSFRTHPLCLEDCVGLCPECGTNQNLKYCGCSPKKSPNAFDTLKEQFNSKL</sequence>
<reference evidence="1 2" key="1">
    <citation type="journal article" date="2016" name="Nat. Commun.">
        <title>Thousands of microbial genomes shed light on interconnected biogeochemical processes in an aquifer system.</title>
        <authorList>
            <person name="Anantharaman K."/>
            <person name="Brown C.T."/>
            <person name="Hug L.A."/>
            <person name="Sharon I."/>
            <person name="Castelle C.J."/>
            <person name="Probst A.J."/>
            <person name="Thomas B.C."/>
            <person name="Singh A."/>
            <person name="Wilkins M.J."/>
            <person name="Karaoz U."/>
            <person name="Brodie E.L."/>
            <person name="Williams K.H."/>
            <person name="Hubbard S.S."/>
            <person name="Banfield J.F."/>
        </authorList>
    </citation>
    <scope>NUCLEOTIDE SEQUENCE [LARGE SCALE GENOMIC DNA]</scope>
</reference>
<evidence type="ECO:0000313" key="1">
    <source>
        <dbReference type="EMBL" id="OGC82377.1"/>
    </source>
</evidence>
<protein>
    <recommendedName>
        <fullName evidence="3">DUF177 domain-containing protein</fullName>
    </recommendedName>
</protein>
<dbReference type="Proteomes" id="UP000177614">
    <property type="component" value="Unassembled WGS sequence"/>
</dbReference>